<evidence type="ECO:0000256" key="1">
    <source>
        <dbReference type="SAM" id="MobiDB-lite"/>
    </source>
</evidence>
<keyword evidence="3" id="KW-1185">Reference proteome</keyword>
<proteinExistence type="predicted"/>
<reference evidence="4" key="1">
    <citation type="submission" date="2025-08" db="UniProtKB">
        <authorList>
            <consortium name="RefSeq"/>
        </authorList>
    </citation>
    <scope>IDENTIFICATION</scope>
    <source>
        <strain evidence="4">USDA-PBARC FA_bdor</strain>
        <tissue evidence="4">Whole organism</tissue>
    </source>
</reference>
<dbReference type="KEGG" id="fas:105264863"/>
<evidence type="ECO:0000313" key="4">
    <source>
        <dbReference type="RefSeq" id="XP_011300325.1"/>
    </source>
</evidence>
<dbReference type="GeneID" id="105264863"/>
<dbReference type="Proteomes" id="UP000694866">
    <property type="component" value="Unplaced"/>
</dbReference>
<feature type="compositionally biased region" description="Basic and acidic residues" evidence="1">
    <location>
        <begin position="144"/>
        <end position="153"/>
    </location>
</feature>
<feature type="signal peptide" evidence="2">
    <location>
        <begin position="1"/>
        <end position="20"/>
    </location>
</feature>
<evidence type="ECO:0000313" key="3">
    <source>
        <dbReference type="Proteomes" id="UP000694866"/>
    </source>
</evidence>
<keyword evidence="2" id="KW-0732">Signal</keyword>
<dbReference type="OrthoDB" id="8188268at2759"/>
<feature type="compositionally biased region" description="Low complexity" evidence="1">
    <location>
        <begin position="168"/>
        <end position="181"/>
    </location>
</feature>
<accession>A0A9R1T023</accession>
<sequence>MISNWARILALGIVVAQMDAVPTGLLQDIVKSDQVMRPKAKRAQEVLMFGNQQNRRTENPGASNVFAPTAEKRTLGTSGLEDVKAALAEDETFSHPKQPSIFAREHLPPYQNNYDYGKVMMNEVGDDLPRNWDMPPYGNYFGLDEDRRKRSESKSQGAPTSGAPPHPTTVSPSSTSASPLPIIQSSPRSFIQTKRSLPLYQEPRYKRALDREDLLALISLWENGPRARNSRSYGNDEYDNIEDDGNLIGLEDEDPRGGWLEGPVYAPHHFNFAPEISPSDIGIPRTHPINSYEQYSSQYAPAYDNSPYDTTQYRSLYPHNSYYPPEKRFVVSRKRSQGYDTYLGRSLNDIVNFSQMMNSQRQGYPNLPQHLLY</sequence>
<evidence type="ECO:0000256" key="2">
    <source>
        <dbReference type="SAM" id="SignalP"/>
    </source>
</evidence>
<dbReference type="RefSeq" id="XP_011300325.1">
    <property type="nucleotide sequence ID" value="XM_011302023.1"/>
</dbReference>
<organism evidence="3 4">
    <name type="scientific">Fopius arisanus</name>
    <dbReference type="NCBI Taxonomy" id="64838"/>
    <lineage>
        <taxon>Eukaryota</taxon>
        <taxon>Metazoa</taxon>
        <taxon>Ecdysozoa</taxon>
        <taxon>Arthropoda</taxon>
        <taxon>Hexapoda</taxon>
        <taxon>Insecta</taxon>
        <taxon>Pterygota</taxon>
        <taxon>Neoptera</taxon>
        <taxon>Endopterygota</taxon>
        <taxon>Hymenoptera</taxon>
        <taxon>Apocrita</taxon>
        <taxon>Ichneumonoidea</taxon>
        <taxon>Braconidae</taxon>
        <taxon>Opiinae</taxon>
        <taxon>Fopius</taxon>
    </lineage>
</organism>
<gene>
    <name evidence="4" type="primary">LOC105264863</name>
</gene>
<dbReference type="AlphaFoldDB" id="A0A9R1T023"/>
<protein>
    <submittedName>
        <fullName evidence="4">Prohormone-2</fullName>
    </submittedName>
</protein>
<feature type="chain" id="PRO_5040309302" evidence="2">
    <location>
        <begin position="21"/>
        <end position="373"/>
    </location>
</feature>
<name>A0A9R1T023_9HYME</name>
<feature type="region of interest" description="Disordered" evidence="1">
    <location>
        <begin position="143"/>
        <end position="187"/>
    </location>
</feature>